<organism evidence="5 6">
    <name type="scientific">Celerinatantimonas yamalensis</name>
    <dbReference type="NCBI Taxonomy" id="559956"/>
    <lineage>
        <taxon>Bacteria</taxon>
        <taxon>Pseudomonadati</taxon>
        <taxon>Pseudomonadota</taxon>
        <taxon>Gammaproteobacteria</taxon>
        <taxon>Celerinatantimonadaceae</taxon>
        <taxon>Celerinatantimonas</taxon>
    </lineage>
</organism>
<evidence type="ECO:0000313" key="6">
    <source>
        <dbReference type="Proteomes" id="UP001629953"/>
    </source>
</evidence>
<protein>
    <submittedName>
        <fullName evidence="5">Sugar diacid recognition domain-containing protein</fullName>
    </submittedName>
</protein>
<dbReference type="PANTHER" id="PTHR33744">
    <property type="entry name" value="CARBOHYDRATE DIACID REGULATOR"/>
    <property type="match status" value="1"/>
</dbReference>
<dbReference type="Proteomes" id="UP001629953">
    <property type="component" value="Unassembled WGS sequence"/>
</dbReference>
<feature type="domain" description="CdaR GGDEF-like" evidence="4">
    <location>
        <begin position="167"/>
        <end position="292"/>
    </location>
</feature>
<reference evidence="5 6" key="1">
    <citation type="journal article" date="2013" name="Int. J. Syst. Evol. Microbiol.">
        <title>Celerinatantimonas yamalensis sp. nov., a cold-adapted diazotrophic bacterium from a cold permafrost brine.</title>
        <authorList>
            <person name="Shcherbakova V."/>
            <person name="Chuvilskaya N."/>
            <person name="Rivkina E."/>
            <person name="Demidov N."/>
            <person name="Uchaeva V."/>
            <person name="Suetin S."/>
            <person name="Suzina N."/>
            <person name="Gilichinsky D."/>
        </authorList>
    </citation>
    <scope>NUCLEOTIDE SEQUENCE [LARGE SCALE GENOMIC DNA]</scope>
    <source>
        <strain evidence="5 6">C7</strain>
    </source>
</reference>
<dbReference type="InterPro" id="IPR008599">
    <property type="entry name" value="Diacid_rec"/>
</dbReference>
<dbReference type="InterPro" id="IPR051448">
    <property type="entry name" value="CdaR-like_regulators"/>
</dbReference>
<comment type="caution">
    <text evidence="5">The sequence shown here is derived from an EMBL/GenBank/DDBJ whole genome shotgun (WGS) entry which is preliminary data.</text>
</comment>
<dbReference type="Gene3D" id="1.10.10.2840">
    <property type="entry name" value="PucR C-terminal helix-turn-helix domain"/>
    <property type="match status" value="1"/>
</dbReference>
<dbReference type="InterPro" id="IPR041522">
    <property type="entry name" value="CdaR_GGDEF"/>
</dbReference>
<dbReference type="PANTHER" id="PTHR33744:SF15">
    <property type="entry name" value="CARBOHYDRATE DIACID REGULATOR"/>
    <property type="match status" value="1"/>
</dbReference>
<proteinExistence type="inferred from homology"/>
<dbReference type="Pfam" id="PF17853">
    <property type="entry name" value="GGDEF_2"/>
    <property type="match status" value="1"/>
</dbReference>
<dbReference type="InterPro" id="IPR042070">
    <property type="entry name" value="PucR_C-HTH_sf"/>
</dbReference>
<dbReference type="Pfam" id="PF13556">
    <property type="entry name" value="HTH_30"/>
    <property type="match status" value="1"/>
</dbReference>
<dbReference type="RefSeq" id="WP_408624283.1">
    <property type="nucleotide sequence ID" value="NZ_JBEQCT010000006.1"/>
</dbReference>
<dbReference type="EMBL" id="JBEQCT010000006">
    <property type="protein sequence ID" value="MFM2486021.1"/>
    <property type="molecule type" value="Genomic_DNA"/>
</dbReference>
<name>A0ABW9GB77_9GAMM</name>
<evidence type="ECO:0000259" key="4">
    <source>
        <dbReference type="Pfam" id="PF17853"/>
    </source>
</evidence>
<dbReference type="InterPro" id="IPR025736">
    <property type="entry name" value="PucR_C-HTH_dom"/>
</dbReference>
<evidence type="ECO:0000313" key="5">
    <source>
        <dbReference type="EMBL" id="MFM2486021.1"/>
    </source>
</evidence>
<dbReference type="Pfam" id="PF05651">
    <property type="entry name" value="Diacid_rec"/>
    <property type="match status" value="1"/>
</dbReference>
<accession>A0ABW9GB77</accession>
<gene>
    <name evidence="5" type="ORF">ABUE30_13295</name>
</gene>
<evidence type="ECO:0000259" key="2">
    <source>
        <dbReference type="Pfam" id="PF05651"/>
    </source>
</evidence>
<feature type="domain" description="Putative sugar diacid recognition" evidence="2">
    <location>
        <begin position="25"/>
        <end position="158"/>
    </location>
</feature>
<feature type="domain" description="PucR C-terminal helix-turn-helix" evidence="3">
    <location>
        <begin position="342"/>
        <end position="400"/>
    </location>
</feature>
<sequence>MDSQLQVAESAPKSVREHYQYYDFLDQRLAQAIVSRTMEIIGCNVNIMDDRGVIIGSGDLERIGQLHEGALLALANGKMFAVNDSLMPHLQGVQPGINMPMRKDNKIVGVIGLTGNPDNLQQYAKLVTMTAEMMLEQSRLLSMLAQDQRLREELVLNLIRCEVLSDEQMEWAQRLSVDLSIPRIAVVIEIDSGKLPVGDAIYEFQHLLNRLSQPDHHNLVAQVSLNQIVVLKPALNRSGEFCRDWIHQRIQKLLYEVSQTKGLKLVIAMGHYFQGQGSICRSYNTADTTLKIGKIYNPSQQIYDYADLQLPVLLDYLHNGWQTAEFMRPLKRLKSMDTSGLLRKTLLTWFHHNTQLSSTAKALFIHRNTLEYRLNKVCELTSLNIRGNFFDRMLLYIGLQLDGVTH</sequence>
<evidence type="ECO:0000256" key="1">
    <source>
        <dbReference type="ARBA" id="ARBA00006754"/>
    </source>
</evidence>
<evidence type="ECO:0000259" key="3">
    <source>
        <dbReference type="Pfam" id="PF13556"/>
    </source>
</evidence>
<comment type="similarity">
    <text evidence="1">Belongs to the CdaR family.</text>
</comment>
<keyword evidence="6" id="KW-1185">Reference proteome</keyword>